<evidence type="ECO:0000313" key="3">
    <source>
        <dbReference type="Proteomes" id="UP000623461"/>
    </source>
</evidence>
<evidence type="ECO:0000313" key="2">
    <source>
        <dbReference type="EMBL" id="GGN10180.1"/>
    </source>
</evidence>
<reference evidence="3" key="1">
    <citation type="journal article" date="2019" name="Int. J. Syst. Evol. Microbiol.">
        <title>The Global Catalogue of Microorganisms (GCM) 10K type strain sequencing project: providing services to taxonomists for standard genome sequencing and annotation.</title>
        <authorList>
            <consortium name="The Broad Institute Genomics Platform"/>
            <consortium name="The Broad Institute Genome Sequencing Center for Infectious Disease"/>
            <person name="Wu L."/>
            <person name="Ma J."/>
        </authorList>
    </citation>
    <scope>NUCLEOTIDE SEQUENCE [LARGE SCALE GENOMIC DNA]</scope>
    <source>
        <strain evidence="3">JCM 1365</strain>
    </source>
</reference>
<comment type="caution">
    <text evidence="2">The sequence shown here is derived from an EMBL/GenBank/DDBJ whole genome shotgun (WGS) entry which is preliminary data.</text>
</comment>
<name>A0ABQ2IJB5_9MICO</name>
<feature type="transmembrane region" description="Helical" evidence="1">
    <location>
        <begin position="38"/>
        <end position="57"/>
    </location>
</feature>
<dbReference type="Proteomes" id="UP000623461">
    <property type="component" value="Unassembled WGS sequence"/>
</dbReference>
<keyword evidence="1" id="KW-0472">Membrane</keyword>
<feature type="transmembrane region" description="Helical" evidence="1">
    <location>
        <begin position="118"/>
        <end position="136"/>
    </location>
</feature>
<feature type="transmembrane region" description="Helical" evidence="1">
    <location>
        <begin position="156"/>
        <end position="174"/>
    </location>
</feature>
<organism evidence="2 3">
    <name type="scientific">Terrabacter tumescens</name>
    <dbReference type="NCBI Taxonomy" id="60443"/>
    <lineage>
        <taxon>Bacteria</taxon>
        <taxon>Bacillati</taxon>
        <taxon>Actinomycetota</taxon>
        <taxon>Actinomycetes</taxon>
        <taxon>Micrococcales</taxon>
        <taxon>Intrasporangiaceae</taxon>
        <taxon>Terrabacter</taxon>
    </lineage>
</organism>
<accession>A0ABQ2IJB5</accession>
<keyword evidence="1" id="KW-0812">Transmembrane</keyword>
<keyword evidence="1" id="KW-1133">Transmembrane helix</keyword>
<feature type="transmembrane region" description="Helical" evidence="1">
    <location>
        <begin position="94"/>
        <end position="113"/>
    </location>
</feature>
<feature type="transmembrane region" description="Helical" evidence="1">
    <location>
        <begin position="12"/>
        <end position="32"/>
    </location>
</feature>
<dbReference type="EMBL" id="BMNZ01000014">
    <property type="protein sequence ID" value="GGN10180.1"/>
    <property type="molecule type" value="Genomic_DNA"/>
</dbReference>
<keyword evidence="3" id="KW-1185">Reference proteome</keyword>
<evidence type="ECO:0000256" key="1">
    <source>
        <dbReference type="SAM" id="Phobius"/>
    </source>
</evidence>
<sequence length="197" mass="19816">MKTVSVVLRRTALVLTAVFVCGGLLFALGYAFEDSGGGAAVLLAAAVVVPLAALTVLAALRRPIALRVLAVAVGLYVVWGVLTLFVDLVDAPDLPIIALVLALPIAVVGLTYALRAGALLVVVAAVPFLSVASILVRESGHEGPGLGDLFGGSTGVVVIPLLVLAALLLLAGALDRGAAEPGSQQPEPQPPKAVAPR</sequence>
<feature type="transmembrane region" description="Helical" evidence="1">
    <location>
        <begin position="64"/>
        <end position="82"/>
    </location>
</feature>
<protein>
    <submittedName>
        <fullName evidence="2">Uncharacterized protein</fullName>
    </submittedName>
</protein>
<proteinExistence type="predicted"/>
<dbReference type="RefSeq" id="WP_030203758.1">
    <property type="nucleotide sequence ID" value="NZ_BMNZ01000014.1"/>
</dbReference>
<gene>
    <name evidence="2" type="ORF">GCM10009721_42750</name>
</gene>